<evidence type="ECO:0000256" key="2">
    <source>
        <dbReference type="SAM" id="MobiDB-lite"/>
    </source>
</evidence>
<feature type="region of interest" description="Disordered" evidence="2">
    <location>
        <begin position="1"/>
        <end position="22"/>
    </location>
</feature>
<dbReference type="PROSITE" id="PS51194">
    <property type="entry name" value="HELICASE_CTER"/>
    <property type="match status" value="1"/>
</dbReference>
<sequence length="736" mass="78829">MNQAVPTGGAPTGRGPTGKVPTGRAARELLDHAQALAGAARAVLDDHRGAVEAAHTALSPLLDSLVGLELASIPASRLADVTEGRLRLGALEQAGYTTVGRVHGAGRYELRQIPGVGAQTADQALAAARQIAHAVRDTVAVRIDMDAADAETNALLVALHRLVEAGPDVRRAADAARRLTAELEPLVLAAAPARSRLRMLFSGRVAGARVPAAVASVQAVVLDADARGLRTLFGQVSVDLLRAPASEAEAWVDFELRSAEYYSLLAELSGSGPDRDAAEGFLPAGIADRVRGLRLDDTCLRVSLRGYQSFGARFALAQKRVILGDEMGLGKTVQAIAALAHLAAGGETHFLVVCPASVLINWRREVTARSTLRAVTVHGPDRQEAFGEWRERGGVALTTFDALATLPEATGCGVRPGMVVVDEAHFVKNPGTRRSRAVSGWTGHTERVLFLTGTPMENRVEEFRSLVRQLRPELAPLVTATHGVAGSHAFRRAVAPAYLRRNQDDVLGELPALVQADEWEEFSPADLEAYREAVGSGHFMRMRRAAYARPETSAKLNRLRELVAEAEANGLKVVVFSYFREVLRTVQEALGQGVFGPVSGGIPAARRQELVDSFGAVDGHAVLLSQIQAGGVGLNIQAASVVILCEPQIKPTMEHQAVARAHRMGQIRTVRVHRLLAADSVDQRMLDILARKDRLFDQYARRSDVAEATPDAVDVSDGALARRIVEEEQQRMAAPV</sequence>
<dbReference type="AlphaFoldDB" id="A0A652L967"/>
<dbReference type="PROSITE" id="PS51192">
    <property type="entry name" value="HELICASE_ATP_BIND_1"/>
    <property type="match status" value="1"/>
</dbReference>
<feature type="domain" description="Helicase ATP-binding" evidence="3">
    <location>
        <begin position="312"/>
        <end position="473"/>
    </location>
</feature>
<organism evidence="5">
    <name type="scientific">Streptomyces sp. gb1(2016)</name>
    <dbReference type="NCBI Taxonomy" id="1828321"/>
    <lineage>
        <taxon>Bacteria</taxon>
        <taxon>Bacillati</taxon>
        <taxon>Actinomycetota</taxon>
        <taxon>Actinomycetes</taxon>
        <taxon>Kitasatosporales</taxon>
        <taxon>Streptomycetaceae</taxon>
        <taxon>Streptomyces</taxon>
    </lineage>
</organism>
<gene>
    <name evidence="5" type="ORF">EAO74_06085</name>
</gene>
<dbReference type="Gene3D" id="3.40.50.10810">
    <property type="entry name" value="Tandem AAA-ATPase domain"/>
    <property type="match status" value="1"/>
</dbReference>
<evidence type="ECO:0000256" key="1">
    <source>
        <dbReference type="ARBA" id="ARBA00022801"/>
    </source>
</evidence>
<evidence type="ECO:0000313" key="5">
    <source>
        <dbReference type="EMBL" id="TXS32605.1"/>
    </source>
</evidence>
<dbReference type="Pfam" id="PF00271">
    <property type="entry name" value="Helicase_C"/>
    <property type="match status" value="1"/>
</dbReference>
<reference evidence="5" key="1">
    <citation type="submission" date="2018-10" db="EMBL/GenBank/DDBJ databases">
        <authorList>
            <person name="Hariharan J."/>
            <person name="Choudoir M.J."/>
            <person name="Diebold P."/>
            <person name="Panke-Buisse K."/>
            <person name="Campbell A.N."/>
            <person name="Buckley D.H."/>
        </authorList>
    </citation>
    <scope>NUCLEOTIDE SEQUENCE</scope>
    <source>
        <strain evidence="5">Gb1</strain>
    </source>
</reference>
<keyword evidence="5" id="KW-0347">Helicase</keyword>
<dbReference type="InterPro" id="IPR049730">
    <property type="entry name" value="SNF2/RAD54-like_C"/>
</dbReference>
<dbReference type="GO" id="GO:0016787">
    <property type="term" value="F:hydrolase activity"/>
    <property type="evidence" value="ECO:0007669"/>
    <property type="project" value="UniProtKB-KW"/>
</dbReference>
<accession>A0A652L967</accession>
<keyword evidence="5" id="KW-0067">ATP-binding</keyword>
<dbReference type="CDD" id="cd18793">
    <property type="entry name" value="SF2_C_SNF"/>
    <property type="match status" value="1"/>
</dbReference>
<evidence type="ECO:0000259" key="4">
    <source>
        <dbReference type="PROSITE" id="PS51194"/>
    </source>
</evidence>
<dbReference type="PANTHER" id="PTHR10799">
    <property type="entry name" value="SNF2/RAD54 HELICASE FAMILY"/>
    <property type="match status" value="1"/>
</dbReference>
<evidence type="ECO:0000259" key="3">
    <source>
        <dbReference type="PROSITE" id="PS51192"/>
    </source>
</evidence>
<dbReference type="GO" id="GO:0005524">
    <property type="term" value="F:ATP binding"/>
    <property type="evidence" value="ECO:0007669"/>
    <property type="project" value="InterPro"/>
</dbReference>
<name>A0A652L967_9ACTN</name>
<dbReference type="InterPro" id="IPR027417">
    <property type="entry name" value="P-loop_NTPase"/>
</dbReference>
<dbReference type="CDD" id="cd17919">
    <property type="entry name" value="DEXHc_Snf"/>
    <property type="match status" value="1"/>
</dbReference>
<dbReference type="InterPro" id="IPR000330">
    <property type="entry name" value="SNF2_N"/>
</dbReference>
<dbReference type="InterPro" id="IPR001650">
    <property type="entry name" value="Helicase_C-like"/>
</dbReference>
<feature type="domain" description="Helicase C-terminal" evidence="4">
    <location>
        <begin position="558"/>
        <end position="711"/>
    </location>
</feature>
<comment type="caution">
    <text evidence="5">The sequence shown here is derived from an EMBL/GenBank/DDBJ whole genome shotgun (WGS) entry which is preliminary data.</text>
</comment>
<protein>
    <submittedName>
        <fullName evidence="5">DEAD/DEAH box helicase</fullName>
    </submittedName>
</protein>
<dbReference type="Gene3D" id="3.40.50.300">
    <property type="entry name" value="P-loop containing nucleotide triphosphate hydrolases"/>
    <property type="match status" value="1"/>
</dbReference>
<dbReference type="InterPro" id="IPR038718">
    <property type="entry name" value="SNF2-like_sf"/>
</dbReference>
<dbReference type="SMART" id="SM00487">
    <property type="entry name" value="DEXDc"/>
    <property type="match status" value="1"/>
</dbReference>
<dbReference type="EMBL" id="RDBM01000022">
    <property type="protein sequence ID" value="TXS32605.1"/>
    <property type="molecule type" value="Genomic_DNA"/>
</dbReference>
<dbReference type="Gene3D" id="1.10.150.20">
    <property type="entry name" value="5' to 3' exonuclease, C-terminal subdomain"/>
    <property type="match status" value="1"/>
</dbReference>
<dbReference type="InterPro" id="IPR014001">
    <property type="entry name" value="Helicase_ATP-bd"/>
</dbReference>
<dbReference type="GO" id="GO:0004386">
    <property type="term" value="F:helicase activity"/>
    <property type="evidence" value="ECO:0007669"/>
    <property type="project" value="UniProtKB-KW"/>
</dbReference>
<dbReference type="Pfam" id="PF00176">
    <property type="entry name" value="SNF2-rel_dom"/>
    <property type="match status" value="1"/>
</dbReference>
<keyword evidence="5" id="KW-0547">Nucleotide-binding</keyword>
<proteinExistence type="predicted"/>
<dbReference type="SUPFAM" id="SSF52540">
    <property type="entry name" value="P-loop containing nucleoside triphosphate hydrolases"/>
    <property type="match status" value="2"/>
</dbReference>
<dbReference type="RefSeq" id="WP_147982925.1">
    <property type="nucleotide sequence ID" value="NZ_RDBM01000022.1"/>
</dbReference>
<dbReference type="SMART" id="SM00490">
    <property type="entry name" value="HELICc"/>
    <property type="match status" value="1"/>
</dbReference>
<keyword evidence="1" id="KW-0378">Hydrolase</keyword>